<dbReference type="InterPro" id="IPR046357">
    <property type="entry name" value="PPIase_dom_sf"/>
</dbReference>
<reference evidence="8" key="2">
    <citation type="submission" date="2023-05" db="EMBL/GenBank/DDBJ databases">
        <authorList>
            <person name="Fouks B."/>
        </authorList>
    </citation>
    <scope>NUCLEOTIDE SEQUENCE</scope>
    <source>
        <strain evidence="8">Stay&amp;Tobe</strain>
        <tissue evidence="8">Testes</tissue>
    </source>
</reference>
<organism evidence="8 9">
    <name type="scientific">Diploptera punctata</name>
    <name type="common">Pacific beetle cockroach</name>
    <dbReference type="NCBI Taxonomy" id="6984"/>
    <lineage>
        <taxon>Eukaryota</taxon>
        <taxon>Metazoa</taxon>
        <taxon>Ecdysozoa</taxon>
        <taxon>Arthropoda</taxon>
        <taxon>Hexapoda</taxon>
        <taxon>Insecta</taxon>
        <taxon>Pterygota</taxon>
        <taxon>Neoptera</taxon>
        <taxon>Polyneoptera</taxon>
        <taxon>Dictyoptera</taxon>
        <taxon>Blattodea</taxon>
        <taxon>Blaberoidea</taxon>
        <taxon>Blaberidae</taxon>
        <taxon>Diplopterinae</taxon>
        <taxon>Diploptera</taxon>
    </lineage>
</organism>
<evidence type="ECO:0000256" key="6">
    <source>
        <dbReference type="SAM" id="Coils"/>
    </source>
</evidence>
<feature type="coiled-coil region" evidence="6">
    <location>
        <begin position="361"/>
        <end position="388"/>
    </location>
</feature>
<dbReference type="GO" id="GO:0003755">
    <property type="term" value="F:peptidyl-prolyl cis-trans isomerase activity"/>
    <property type="evidence" value="ECO:0007669"/>
    <property type="project" value="UniProtKB-KW"/>
</dbReference>
<dbReference type="SUPFAM" id="SSF54534">
    <property type="entry name" value="FKBP-like"/>
    <property type="match status" value="1"/>
</dbReference>
<keyword evidence="6" id="KW-0175">Coiled coil</keyword>
<dbReference type="GO" id="GO:0005737">
    <property type="term" value="C:cytoplasm"/>
    <property type="evidence" value="ECO:0007669"/>
    <property type="project" value="TreeGrafter"/>
</dbReference>
<reference evidence="8" key="1">
    <citation type="journal article" date="2023" name="IScience">
        <title>Live-bearing cockroach genome reveals convergent evolutionary mechanisms linked to viviparity in insects and beyond.</title>
        <authorList>
            <person name="Fouks B."/>
            <person name="Harrison M.C."/>
            <person name="Mikhailova A.A."/>
            <person name="Marchal E."/>
            <person name="English S."/>
            <person name="Carruthers M."/>
            <person name="Jennings E.C."/>
            <person name="Chiamaka E.L."/>
            <person name="Frigard R.A."/>
            <person name="Pippel M."/>
            <person name="Attardo G.M."/>
            <person name="Benoit J.B."/>
            <person name="Bornberg-Bauer E."/>
            <person name="Tobe S.S."/>
        </authorList>
    </citation>
    <scope>NUCLEOTIDE SEQUENCE</scope>
    <source>
        <strain evidence="8">Stay&amp;Tobe</strain>
    </source>
</reference>
<evidence type="ECO:0000313" key="8">
    <source>
        <dbReference type="EMBL" id="KAJ9579704.1"/>
    </source>
</evidence>
<dbReference type="GO" id="GO:0007283">
    <property type="term" value="P:spermatogenesis"/>
    <property type="evidence" value="ECO:0007669"/>
    <property type="project" value="TreeGrafter"/>
</dbReference>
<dbReference type="PROSITE" id="PS50059">
    <property type="entry name" value="FKBP_PPIASE"/>
    <property type="match status" value="1"/>
</dbReference>
<dbReference type="Gene3D" id="1.25.40.10">
    <property type="entry name" value="Tetratricopeptide repeat domain"/>
    <property type="match status" value="1"/>
</dbReference>
<dbReference type="PANTHER" id="PTHR46674">
    <property type="entry name" value="INACTIVE PEPTIDYL-PROLYL CIS-TRANS ISOMERASE FKBP6"/>
    <property type="match status" value="1"/>
</dbReference>
<keyword evidence="4" id="KW-0697">Rotamase</keyword>
<keyword evidence="2" id="KW-0677">Repeat</keyword>
<evidence type="ECO:0000259" key="7">
    <source>
        <dbReference type="PROSITE" id="PS50059"/>
    </source>
</evidence>
<accession>A0AAD8E7L2</accession>
<dbReference type="SUPFAM" id="SSF48452">
    <property type="entry name" value="TPR-like"/>
    <property type="match status" value="1"/>
</dbReference>
<dbReference type="GO" id="GO:0034587">
    <property type="term" value="P:piRNA processing"/>
    <property type="evidence" value="ECO:0007669"/>
    <property type="project" value="TreeGrafter"/>
</dbReference>
<protein>
    <recommendedName>
        <fullName evidence="4">peptidylprolyl isomerase</fullName>
        <ecNumber evidence="4">5.2.1.8</ecNumber>
    </recommendedName>
</protein>
<dbReference type="InterPro" id="IPR001179">
    <property type="entry name" value="PPIase_FKBP_dom"/>
</dbReference>
<dbReference type="GO" id="GO:0051879">
    <property type="term" value="F:Hsp90 protein binding"/>
    <property type="evidence" value="ECO:0007669"/>
    <property type="project" value="TreeGrafter"/>
</dbReference>
<dbReference type="Pfam" id="PF00254">
    <property type="entry name" value="FKBP_C"/>
    <property type="match status" value="1"/>
</dbReference>
<name>A0AAD8E7L2_DIPPU</name>
<dbReference type="PROSITE" id="PS50005">
    <property type="entry name" value="TPR"/>
    <property type="match status" value="1"/>
</dbReference>
<dbReference type="AlphaFoldDB" id="A0AAD8E7L2"/>
<comment type="catalytic activity">
    <reaction evidence="4">
        <text>[protein]-peptidylproline (omega=180) = [protein]-peptidylproline (omega=0)</text>
        <dbReference type="Rhea" id="RHEA:16237"/>
        <dbReference type="Rhea" id="RHEA-COMP:10747"/>
        <dbReference type="Rhea" id="RHEA-COMP:10748"/>
        <dbReference type="ChEBI" id="CHEBI:83833"/>
        <dbReference type="ChEBI" id="CHEBI:83834"/>
        <dbReference type="EC" id="5.2.1.8"/>
    </reaction>
</comment>
<keyword evidence="3 5" id="KW-0802">TPR repeat</keyword>
<comment type="similarity">
    <text evidence="1">Belongs to the FKBP6 family.</text>
</comment>
<dbReference type="InterPro" id="IPR019734">
    <property type="entry name" value="TPR_rpt"/>
</dbReference>
<dbReference type="Proteomes" id="UP001233999">
    <property type="component" value="Unassembled WGS sequence"/>
</dbReference>
<feature type="repeat" description="TPR" evidence="5">
    <location>
        <begin position="328"/>
        <end position="361"/>
    </location>
</feature>
<dbReference type="Gene3D" id="3.10.50.40">
    <property type="match status" value="1"/>
</dbReference>
<dbReference type="Pfam" id="PF13181">
    <property type="entry name" value="TPR_8"/>
    <property type="match status" value="2"/>
</dbReference>
<dbReference type="InterPro" id="IPR011990">
    <property type="entry name" value="TPR-like_helical_dom_sf"/>
</dbReference>
<gene>
    <name evidence="8" type="ORF">L9F63_004630</name>
</gene>
<evidence type="ECO:0000256" key="2">
    <source>
        <dbReference type="ARBA" id="ARBA00022737"/>
    </source>
</evidence>
<proteinExistence type="inferred from homology"/>
<dbReference type="PANTHER" id="PTHR46674:SF1">
    <property type="entry name" value="INACTIVE PEPTIDYL-PROLYL CIS-TRANS ISOMERASE FKBP6"/>
    <property type="match status" value="1"/>
</dbReference>
<evidence type="ECO:0000256" key="5">
    <source>
        <dbReference type="PROSITE-ProRule" id="PRU00339"/>
    </source>
</evidence>
<evidence type="ECO:0000256" key="1">
    <source>
        <dbReference type="ARBA" id="ARBA00009648"/>
    </source>
</evidence>
<keyword evidence="9" id="KW-1185">Reference proteome</keyword>
<sequence length="475" mass="54175">MDNIDPVKSVEDEDYECEYEEEEKPVRLKEAISIQDVISDSAIFEVNMDYAEEEDLQLTYFNKEELLRCSNSHCIDGYEDDENGSGEKFPPGKTPFEILALKMVSISDDGKVKKKEMKSGYGSVVPEGAYVIVHYNAYIEYGDEPYDSTWLRGNPKKFRLNRNHVIPGLDVAVSTMKKGEHSRFLIHPDMGFGKYGCPPRIPGNAELLFDIELINFQDAAAAEAFEALSLDEREKQDFAVILKAAQAEHLVGNDLFKSGKINAAITKYKKVEKFLEKCHLKDSNEEEQQQKQLLKVYVNLSVCYNKQKKPELACIASKEALRIDPKSAKALFNFGKALLTLSDYRQARHLFLQAQKIQPDNPEITEELKKLNKKQETYNKEIKSFSQRAFNSSNQPTKGTTTGKAEVTEKFQEEVVALITEFMNDSEKNQITLPPHLTAQEELCIRQKAGEKGLIVRSCEQRGEMQFYLSKPEQW</sequence>
<keyword evidence="4" id="KW-0413">Isomerase</keyword>
<evidence type="ECO:0000256" key="4">
    <source>
        <dbReference type="PROSITE-ProRule" id="PRU00277"/>
    </source>
</evidence>
<dbReference type="InterPro" id="IPR042282">
    <property type="entry name" value="FKBP6/shu"/>
</dbReference>
<dbReference type="SMART" id="SM00028">
    <property type="entry name" value="TPR"/>
    <property type="match status" value="3"/>
</dbReference>
<dbReference type="EMBL" id="JASPKZ010008379">
    <property type="protein sequence ID" value="KAJ9579704.1"/>
    <property type="molecule type" value="Genomic_DNA"/>
</dbReference>
<dbReference type="EC" id="5.2.1.8" evidence="4"/>
<evidence type="ECO:0000256" key="3">
    <source>
        <dbReference type="ARBA" id="ARBA00022803"/>
    </source>
</evidence>
<feature type="domain" description="PPIase FKBP-type" evidence="7">
    <location>
        <begin position="128"/>
        <end position="217"/>
    </location>
</feature>
<evidence type="ECO:0000313" key="9">
    <source>
        <dbReference type="Proteomes" id="UP001233999"/>
    </source>
</evidence>
<comment type="caution">
    <text evidence="8">The sequence shown here is derived from an EMBL/GenBank/DDBJ whole genome shotgun (WGS) entry which is preliminary data.</text>
</comment>